<evidence type="ECO:0000256" key="1">
    <source>
        <dbReference type="SAM" id="MobiDB-lite"/>
    </source>
</evidence>
<feature type="region of interest" description="Disordered" evidence="1">
    <location>
        <begin position="155"/>
        <end position="206"/>
    </location>
</feature>
<feature type="compositionally biased region" description="Basic and acidic residues" evidence="1">
    <location>
        <begin position="190"/>
        <end position="199"/>
    </location>
</feature>
<dbReference type="EMBL" id="CAJZBQ010000005">
    <property type="protein sequence ID" value="CAG9311737.1"/>
    <property type="molecule type" value="Genomic_DNA"/>
</dbReference>
<organism evidence="2 3">
    <name type="scientific">Blepharisma stoltei</name>
    <dbReference type="NCBI Taxonomy" id="1481888"/>
    <lineage>
        <taxon>Eukaryota</taxon>
        <taxon>Sar</taxon>
        <taxon>Alveolata</taxon>
        <taxon>Ciliophora</taxon>
        <taxon>Postciliodesmatophora</taxon>
        <taxon>Heterotrichea</taxon>
        <taxon>Heterotrichida</taxon>
        <taxon>Blepharismidae</taxon>
        <taxon>Blepharisma</taxon>
    </lineage>
</organism>
<evidence type="ECO:0000313" key="2">
    <source>
        <dbReference type="EMBL" id="CAG9311737.1"/>
    </source>
</evidence>
<protein>
    <submittedName>
        <fullName evidence="2">Uncharacterized protein</fullName>
    </submittedName>
</protein>
<dbReference type="AlphaFoldDB" id="A0AAU9IEP6"/>
<evidence type="ECO:0000313" key="3">
    <source>
        <dbReference type="Proteomes" id="UP001162131"/>
    </source>
</evidence>
<proteinExistence type="predicted"/>
<gene>
    <name evidence="2" type="ORF">BSTOLATCC_MIC4999</name>
</gene>
<feature type="compositionally biased region" description="Polar residues" evidence="1">
    <location>
        <begin position="22"/>
        <end position="43"/>
    </location>
</feature>
<reference evidence="2" key="1">
    <citation type="submission" date="2021-09" db="EMBL/GenBank/DDBJ databases">
        <authorList>
            <consortium name="AG Swart"/>
            <person name="Singh M."/>
            <person name="Singh A."/>
            <person name="Seah K."/>
            <person name="Emmerich C."/>
        </authorList>
    </citation>
    <scope>NUCLEOTIDE SEQUENCE</scope>
    <source>
        <strain evidence="2">ATCC30299</strain>
    </source>
</reference>
<keyword evidence="3" id="KW-1185">Reference proteome</keyword>
<comment type="caution">
    <text evidence="2">The sequence shown here is derived from an EMBL/GenBank/DDBJ whole genome shotgun (WGS) entry which is preliminary data.</text>
</comment>
<dbReference type="Proteomes" id="UP001162131">
    <property type="component" value="Unassembled WGS sequence"/>
</dbReference>
<accession>A0AAU9IEP6</accession>
<feature type="compositionally biased region" description="Basic and acidic residues" evidence="1">
    <location>
        <begin position="167"/>
        <end position="177"/>
    </location>
</feature>
<sequence length="221" mass="24369">MDEILSPESEVGLPIEPRDSSNEISADFNGSPTSCNLEPNEQSLSSQKYIDGAVISCENTCENFQNQSNKESGQEILSNSIRSPNNAPILADETANEVEFQTRSDRSFNADERRQISAIKSWKMASPSKNQDSAIKNKMDVFQVTVDLSTPSGTLTGKNYLPSRHGSGHEEKIEHQRSPAGSLKIPILTKRSDSTREGSVRSTISRPESSDRTICFKCLLQ</sequence>
<feature type="region of interest" description="Disordered" evidence="1">
    <location>
        <begin position="1"/>
        <end position="43"/>
    </location>
</feature>
<name>A0AAU9IEP6_9CILI</name>